<organism evidence="7">
    <name type="scientific">marine metagenome</name>
    <dbReference type="NCBI Taxonomy" id="408172"/>
    <lineage>
        <taxon>unclassified sequences</taxon>
        <taxon>metagenomes</taxon>
        <taxon>ecological metagenomes</taxon>
    </lineage>
</organism>
<keyword evidence="4" id="KW-0689">Ribosomal protein</keyword>
<dbReference type="Pfam" id="PF07650">
    <property type="entry name" value="KH_2"/>
    <property type="match status" value="1"/>
</dbReference>
<dbReference type="FunFam" id="3.30.300.20:FF:000001">
    <property type="entry name" value="30S ribosomal protein S3"/>
    <property type="match status" value="1"/>
</dbReference>
<dbReference type="SUPFAM" id="SSF54814">
    <property type="entry name" value="Prokaryotic type KH domain (KH-domain type II)"/>
    <property type="match status" value="1"/>
</dbReference>
<dbReference type="GO" id="GO:0019843">
    <property type="term" value="F:rRNA binding"/>
    <property type="evidence" value="ECO:0007669"/>
    <property type="project" value="UniProtKB-KW"/>
</dbReference>
<dbReference type="InterPro" id="IPR009019">
    <property type="entry name" value="KH_sf_prok-type"/>
</dbReference>
<evidence type="ECO:0000259" key="6">
    <source>
        <dbReference type="PROSITE" id="PS50823"/>
    </source>
</evidence>
<dbReference type="GO" id="GO:0022627">
    <property type="term" value="C:cytosolic small ribosomal subunit"/>
    <property type="evidence" value="ECO:0007669"/>
    <property type="project" value="TreeGrafter"/>
</dbReference>
<comment type="similarity">
    <text evidence="1">Belongs to the universal ribosomal protein uS3 family.</text>
</comment>
<proteinExistence type="inferred from homology"/>
<evidence type="ECO:0000256" key="4">
    <source>
        <dbReference type="ARBA" id="ARBA00022980"/>
    </source>
</evidence>
<dbReference type="EMBL" id="UINC01192295">
    <property type="protein sequence ID" value="SVE07373.1"/>
    <property type="molecule type" value="Genomic_DNA"/>
</dbReference>
<feature type="domain" description="KH type-2" evidence="6">
    <location>
        <begin position="40"/>
        <end position="111"/>
    </location>
</feature>
<dbReference type="InterPro" id="IPR004044">
    <property type="entry name" value="KH_dom_type_2"/>
</dbReference>
<dbReference type="Gene3D" id="3.30.300.20">
    <property type="match status" value="1"/>
</dbReference>
<evidence type="ECO:0000256" key="3">
    <source>
        <dbReference type="ARBA" id="ARBA00022884"/>
    </source>
</evidence>
<dbReference type="CDD" id="cd02412">
    <property type="entry name" value="KH-II_30S_S3"/>
    <property type="match status" value="1"/>
</dbReference>
<name>A0A383AIH3_9ZZZZ</name>
<dbReference type="PANTHER" id="PTHR11760:SF19">
    <property type="entry name" value="SMALL RIBOSOMAL SUBUNIT PROTEIN US3C"/>
    <property type="match status" value="1"/>
</dbReference>
<protein>
    <recommendedName>
        <fullName evidence="6">KH type-2 domain-containing protein</fullName>
    </recommendedName>
</protein>
<feature type="non-terminal residue" evidence="7">
    <location>
        <position position="123"/>
    </location>
</feature>
<gene>
    <name evidence="7" type="ORF">METZ01_LOCUS460227</name>
</gene>
<dbReference type="GO" id="GO:0003735">
    <property type="term" value="F:structural constituent of ribosome"/>
    <property type="evidence" value="ECO:0007669"/>
    <property type="project" value="TreeGrafter"/>
</dbReference>
<keyword evidence="3" id="KW-0694">RNA-binding</keyword>
<dbReference type="InterPro" id="IPR015946">
    <property type="entry name" value="KH_dom-like_a/b"/>
</dbReference>
<sequence>MGHKTHPYGFRLGIIKDWKTHWYANNARDYSKLLLEDIKLRESINGEYQGFSDAGIAKIEIDRGTQDTVINIHSARPGILIGREGERVKNLRARLEAISEHRIQLNIIEIEQPELNPYLVGRN</sequence>
<keyword evidence="5" id="KW-0687">Ribonucleoprotein</keyword>
<evidence type="ECO:0000256" key="1">
    <source>
        <dbReference type="ARBA" id="ARBA00010761"/>
    </source>
</evidence>
<keyword evidence="2" id="KW-0699">rRNA-binding</keyword>
<dbReference type="PROSITE" id="PS50823">
    <property type="entry name" value="KH_TYPE_2"/>
    <property type="match status" value="1"/>
</dbReference>
<dbReference type="InterPro" id="IPR057258">
    <property type="entry name" value="Ribosomal_uS3"/>
</dbReference>
<dbReference type="PANTHER" id="PTHR11760">
    <property type="entry name" value="30S/40S RIBOSOMAL PROTEIN S3"/>
    <property type="match status" value="1"/>
</dbReference>
<evidence type="ECO:0000256" key="2">
    <source>
        <dbReference type="ARBA" id="ARBA00022730"/>
    </source>
</evidence>
<evidence type="ECO:0000256" key="5">
    <source>
        <dbReference type="ARBA" id="ARBA00023274"/>
    </source>
</evidence>
<dbReference type="AlphaFoldDB" id="A0A383AIH3"/>
<evidence type="ECO:0000313" key="7">
    <source>
        <dbReference type="EMBL" id="SVE07373.1"/>
    </source>
</evidence>
<reference evidence="7" key="1">
    <citation type="submission" date="2018-05" db="EMBL/GenBank/DDBJ databases">
        <authorList>
            <person name="Lanie J.A."/>
            <person name="Ng W.-L."/>
            <person name="Kazmierczak K.M."/>
            <person name="Andrzejewski T.M."/>
            <person name="Davidsen T.M."/>
            <person name="Wayne K.J."/>
            <person name="Tettelin H."/>
            <person name="Glass J.I."/>
            <person name="Rusch D."/>
            <person name="Podicherti R."/>
            <person name="Tsui H.-C.T."/>
            <person name="Winkler M.E."/>
        </authorList>
    </citation>
    <scope>NUCLEOTIDE SEQUENCE</scope>
</reference>
<accession>A0A383AIH3</accession>